<dbReference type="AlphaFoldDB" id="A0AAD6ZM20"/>
<gene>
    <name evidence="4" type="ORF">DFH08DRAFT_331209</name>
</gene>
<evidence type="ECO:0000313" key="5">
    <source>
        <dbReference type="Proteomes" id="UP001218218"/>
    </source>
</evidence>
<accession>A0AAD6ZM20</accession>
<reference evidence="4" key="1">
    <citation type="submission" date="2023-03" db="EMBL/GenBank/DDBJ databases">
        <title>Massive genome expansion in bonnet fungi (Mycena s.s.) driven by repeated elements and novel gene families across ecological guilds.</title>
        <authorList>
            <consortium name="Lawrence Berkeley National Laboratory"/>
            <person name="Harder C.B."/>
            <person name="Miyauchi S."/>
            <person name="Viragh M."/>
            <person name="Kuo A."/>
            <person name="Thoen E."/>
            <person name="Andreopoulos B."/>
            <person name="Lu D."/>
            <person name="Skrede I."/>
            <person name="Drula E."/>
            <person name="Henrissat B."/>
            <person name="Morin E."/>
            <person name="Kohler A."/>
            <person name="Barry K."/>
            <person name="LaButti K."/>
            <person name="Morin E."/>
            <person name="Salamov A."/>
            <person name="Lipzen A."/>
            <person name="Mereny Z."/>
            <person name="Hegedus B."/>
            <person name="Baldrian P."/>
            <person name="Stursova M."/>
            <person name="Weitz H."/>
            <person name="Taylor A."/>
            <person name="Grigoriev I.V."/>
            <person name="Nagy L.G."/>
            <person name="Martin F."/>
            <person name="Kauserud H."/>
        </authorList>
    </citation>
    <scope>NUCLEOTIDE SEQUENCE</scope>
    <source>
        <strain evidence="4">CBHHK002</strain>
    </source>
</reference>
<dbReference type="InterPro" id="IPR016181">
    <property type="entry name" value="Acyl_CoA_acyltransferase"/>
</dbReference>
<feature type="transmembrane region" description="Helical" evidence="2">
    <location>
        <begin position="46"/>
        <end position="65"/>
    </location>
</feature>
<proteinExistence type="predicted"/>
<name>A0AAD6ZM20_9AGAR</name>
<evidence type="ECO:0000259" key="3">
    <source>
        <dbReference type="PROSITE" id="PS51186"/>
    </source>
</evidence>
<evidence type="ECO:0000256" key="2">
    <source>
        <dbReference type="SAM" id="Phobius"/>
    </source>
</evidence>
<dbReference type="Pfam" id="PF00583">
    <property type="entry name" value="Acetyltransf_1"/>
    <property type="match status" value="1"/>
</dbReference>
<dbReference type="Gene3D" id="3.40.630.30">
    <property type="match status" value="1"/>
</dbReference>
<protein>
    <submittedName>
        <fullName evidence="4">Acyl-CoA N-acyltransferase</fullName>
    </submittedName>
</protein>
<dbReference type="SUPFAM" id="SSF55729">
    <property type="entry name" value="Acyl-CoA N-acyltransferases (Nat)"/>
    <property type="match status" value="1"/>
</dbReference>
<keyword evidence="2" id="KW-0812">Transmembrane</keyword>
<dbReference type="Proteomes" id="UP001218218">
    <property type="component" value="Unassembled WGS sequence"/>
</dbReference>
<keyword evidence="5" id="KW-1185">Reference proteome</keyword>
<dbReference type="InterPro" id="IPR000182">
    <property type="entry name" value="GNAT_dom"/>
</dbReference>
<keyword evidence="2" id="KW-0472">Membrane</keyword>
<keyword evidence="2" id="KW-1133">Transmembrane helix</keyword>
<dbReference type="EMBL" id="JARIHO010000040">
    <property type="protein sequence ID" value="KAJ7328040.1"/>
    <property type="molecule type" value="Genomic_DNA"/>
</dbReference>
<dbReference type="CDD" id="cd04301">
    <property type="entry name" value="NAT_SF"/>
    <property type="match status" value="1"/>
</dbReference>
<keyword evidence="1" id="KW-0808">Transferase</keyword>
<evidence type="ECO:0000256" key="1">
    <source>
        <dbReference type="ARBA" id="ARBA00022679"/>
    </source>
</evidence>
<sequence>MSEGLVHGADSPCNVALRRNVGSRIACICYTLFVLGIWMLSGANNLSRAGGITICVSSAALFFYVRWSIKNFFLEVCAIALKADLADITAAYKLSPPIYRAQFPPKPDPNGFWVAVSETSGQHCSQVIGFLGLEYPVGGDPSSAELRRMFISMHHRRRGIASQLIRTALSHAQQFNPPLRTLVLETSEFQLAAQRLYEKHGFVFAERRVMRMGLLSSVSLLRFRRNTGNTPSEVIKGIAFNPQILIQLHDADRIVFIPLAKSNHDF</sequence>
<feature type="domain" description="N-acetyltransferase" evidence="3">
    <location>
        <begin position="72"/>
        <end position="225"/>
    </location>
</feature>
<comment type="caution">
    <text evidence="4">The sequence shown here is derived from an EMBL/GenBank/DDBJ whole genome shotgun (WGS) entry which is preliminary data.</text>
</comment>
<dbReference type="PROSITE" id="PS51186">
    <property type="entry name" value="GNAT"/>
    <property type="match status" value="1"/>
</dbReference>
<dbReference type="PANTHER" id="PTHR13947">
    <property type="entry name" value="GNAT FAMILY N-ACETYLTRANSFERASE"/>
    <property type="match status" value="1"/>
</dbReference>
<evidence type="ECO:0000313" key="4">
    <source>
        <dbReference type="EMBL" id="KAJ7328040.1"/>
    </source>
</evidence>
<dbReference type="PANTHER" id="PTHR13947:SF37">
    <property type="entry name" value="LD18367P"/>
    <property type="match status" value="1"/>
</dbReference>
<feature type="transmembrane region" description="Helical" evidence="2">
    <location>
        <begin position="21"/>
        <end position="40"/>
    </location>
</feature>
<organism evidence="4 5">
    <name type="scientific">Mycena albidolilacea</name>
    <dbReference type="NCBI Taxonomy" id="1033008"/>
    <lineage>
        <taxon>Eukaryota</taxon>
        <taxon>Fungi</taxon>
        <taxon>Dikarya</taxon>
        <taxon>Basidiomycota</taxon>
        <taxon>Agaricomycotina</taxon>
        <taxon>Agaricomycetes</taxon>
        <taxon>Agaricomycetidae</taxon>
        <taxon>Agaricales</taxon>
        <taxon>Marasmiineae</taxon>
        <taxon>Mycenaceae</taxon>
        <taxon>Mycena</taxon>
    </lineage>
</organism>
<dbReference type="GO" id="GO:0008080">
    <property type="term" value="F:N-acetyltransferase activity"/>
    <property type="evidence" value="ECO:0007669"/>
    <property type="project" value="InterPro"/>
</dbReference>
<dbReference type="InterPro" id="IPR050769">
    <property type="entry name" value="NAT_camello-type"/>
</dbReference>